<dbReference type="EMBL" id="CPZJ01000002">
    <property type="protein sequence ID" value="CNF20533.1"/>
    <property type="molecule type" value="Genomic_DNA"/>
</dbReference>
<dbReference type="GO" id="GO:0003677">
    <property type="term" value="F:DNA binding"/>
    <property type="evidence" value="ECO:0007669"/>
    <property type="project" value="UniProtKB-UniRule"/>
</dbReference>
<dbReference type="InterPro" id="IPR044068">
    <property type="entry name" value="CB"/>
</dbReference>
<evidence type="ECO:0000256" key="3">
    <source>
        <dbReference type="ARBA" id="ARBA00023125"/>
    </source>
</evidence>
<keyword evidence="3 5" id="KW-0238">DNA-binding</keyword>
<dbReference type="GO" id="GO:0015074">
    <property type="term" value="P:DNA integration"/>
    <property type="evidence" value="ECO:0007669"/>
    <property type="project" value="UniProtKB-KW"/>
</dbReference>
<evidence type="ECO:0000256" key="4">
    <source>
        <dbReference type="ARBA" id="ARBA00023172"/>
    </source>
</evidence>
<name>A0A0T9LSS7_YERIN</name>
<sequence length="388" mass="44928">MSIFRRGKVWYASISIPGAKRIKESLGTEDKRQAQELHDKLKSDYWRVDRLGEMPEIMFEEACLRWIEEKAEKRSLDTDKSLMGFWLSHFEGMKLKDITEARIYAAISKMTNRRHEENWRIMATSVANKGKEPPPFKSKPSSTATKAAHLSLIKSIMRAAEREWKWLDKAPLIKVPQPKNKRIRWLEPHEAIRLINECPEPLKSVVRFALSTGLRRSNIINLEWQQIDMQRKVAWINPEESKSGRAIGVALNDTAAKVLREQIGKHNKYVFVHTHASNRSDGSLTPEIRKLRVDSNKAWYSALKRAGIDNFRFHDLRHTWASWLVQSGVPISALQEMGGWESIEMVKRYAHLSPNHLNEHARQIDAIFNDCVPNMSHEIDLKLEVNAK</sequence>
<organism evidence="8 9">
    <name type="scientific">Yersinia intermedia</name>
    <dbReference type="NCBI Taxonomy" id="631"/>
    <lineage>
        <taxon>Bacteria</taxon>
        <taxon>Pseudomonadati</taxon>
        <taxon>Pseudomonadota</taxon>
        <taxon>Gammaproteobacteria</taxon>
        <taxon>Enterobacterales</taxon>
        <taxon>Yersiniaceae</taxon>
        <taxon>Yersinia</taxon>
    </lineage>
</organism>
<evidence type="ECO:0000259" key="7">
    <source>
        <dbReference type="PROSITE" id="PS51900"/>
    </source>
</evidence>
<dbReference type="SUPFAM" id="SSF56349">
    <property type="entry name" value="DNA breaking-rejoining enzymes"/>
    <property type="match status" value="1"/>
</dbReference>
<dbReference type="Gene3D" id="1.10.443.10">
    <property type="entry name" value="Intergrase catalytic core"/>
    <property type="match status" value="1"/>
</dbReference>
<evidence type="ECO:0000256" key="1">
    <source>
        <dbReference type="ARBA" id="ARBA00008857"/>
    </source>
</evidence>
<comment type="similarity">
    <text evidence="1">Belongs to the 'phage' integrase family.</text>
</comment>
<feature type="domain" description="Core-binding (CB)" evidence="7">
    <location>
        <begin position="57"/>
        <end position="161"/>
    </location>
</feature>
<dbReference type="PANTHER" id="PTHR30349:SF64">
    <property type="entry name" value="PROPHAGE INTEGRASE INTD-RELATED"/>
    <property type="match status" value="1"/>
</dbReference>
<dbReference type="CDD" id="cd00796">
    <property type="entry name" value="INT_Rci_Hp1_C"/>
    <property type="match status" value="1"/>
</dbReference>
<dbReference type="PROSITE" id="PS51900">
    <property type="entry name" value="CB"/>
    <property type="match status" value="1"/>
</dbReference>
<dbReference type="AlphaFoldDB" id="A0A0T9LSS7"/>
<evidence type="ECO:0000256" key="5">
    <source>
        <dbReference type="PROSITE-ProRule" id="PRU01248"/>
    </source>
</evidence>
<dbReference type="InterPro" id="IPR050090">
    <property type="entry name" value="Tyrosine_recombinase_XerCD"/>
</dbReference>
<feature type="domain" description="Tyr recombinase" evidence="6">
    <location>
        <begin position="181"/>
        <end position="362"/>
    </location>
</feature>
<dbReference type="PROSITE" id="PS51898">
    <property type="entry name" value="TYR_RECOMBINASE"/>
    <property type="match status" value="1"/>
</dbReference>
<keyword evidence="2" id="KW-0229">DNA integration</keyword>
<dbReference type="InterPro" id="IPR013762">
    <property type="entry name" value="Integrase-like_cat_sf"/>
</dbReference>
<protein>
    <submittedName>
        <fullName evidence="8">Integrase family protein</fullName>
    </submittedName>
</protein>
<dbReference type="PANTHER" id="PTHR30349">
    <property type="entry name" value="PHAGE INTEGRASE-RELATED"/>
    <property type="match status" value="1"/>
</dbReference>
<reference evidence="8 9" key="1">
    <citation type="submission" date="2015-03" db="EMBL/GenBank/DDBJ databases">
        <authorList>
            <person name="Murphy D."/>
        </authorList>
    </citation>
    <scope>NUCLEOTIDE SEQUENCE [LARGE SCALE GENOMIC DNA]</scope>
    <source>
        <strain evidence="8 9">BR165/97</strain>
    </source>
</reference>
<dbReference type="InterPro" id="IPR010998">
    <property type="entry name" value="Integrase_recombinase_N"/>
</dbReference>
<evidence type="ECO:0000256" key="2">
    <source>
        <dbReference type="ARBA" id="ARBA00022908"/>
    </source>
</evidence>
<dbReference type="Proteomes" id="UP000038750">
    <property type="component" value="Unassembled WGS sequence"/>
</dbReference>
<accession>A0A0T9LSS7</accession>
<keyword evidence="4" id="KW-0233">DNA recombination</keyword>
<dbReference type="Gene3D" id="1.10.150.130">
    <property type="match status" value="1"/>
</dbReference>
<gene>
    <name evidence="8" type="primary">xerD_1</name>
    <name evidence="8" type="ORF">ERS008530_00685</name>
</gene>
<evidence type="ECO:0000313" key="8">
    <source>
        <dbReference type="EMBL" id="CNF20533.1"/>
    </source>
</evidence>
<evidence type="ECO:0000313" key="9">
    <source>
        <dbReference type="Proteomes" id="UP000038750"/>
    </source>
</evidence>
<dbReference type="InterPro" id="IPR011010">
    <property type="entry name" value="DNA_brk_join_enz"/>
</dbReference>
<dbReference type="InterPro" id="IPR002104">
    <property type="entry name" value="Integrase_catalytic"/>
</dbReference>
<evidence type="ECO:0000259" key="6">
    <source>
        <dbReference type="PROSITE" id="PS51898"/>
    </source>
</evidence>
<dbReference type="Pfam" id="PF00589">
    <property type="entry name" value="Phage_integrase"/>
    <property type="match status" value="1"/>
</dbReference>
<dbReference type="GO" id="GO:0006310">
    <property type="term" value="P:DNA recombination"/>
    <property type="evidence" value="ECO:0007669"/>
    <property type="project" value="UniProtKB-KW"/>
</dbReference>
<proteinExistence type="inferred from homology"/>